<protein>
    <submittedName>
        <fullName evidence="2">Uncharacterized protein</fullName>
    </submittedName>
</protein>
<organism evidence="2 3">
    <name type="scientific">Rahnella sikkimica</name>
    <dbReference type="NCBI Taxonomy" id="1805933"/>
    <lineage>
        <taxon>Bacteria</taxon>
        <taxon>Pseudomonadati</taxon>
        <taxon>Pseudomonadota</taxon>
        <taxon>Gammaproteobacteria</taxon>
        <taxon>Enterobacterales</taxon>
        <taxon>Yersiniaceae</taxon>
        <taxon>Rahnella</taxon>
    </lineage>
</organism>
<evidence type="ECO:0000313" key="2">
    <source>
        <dbReference type="EMBL" id="AVF37498.1"/>
    </source>
</evidence>
<name>A0A2L1UXD4_9GAMM</name>
<dbReference type="AlphaFoldDB" id="A0A2L1UXD4"/>
<dbReference type="KEGG" id="rox:BV494_19380"/>
<sequence length="292" mass="32296">MRRSSTGAGYLGDYLRGNVPINQLVPKHEYIIDTLKLGEELEKNTKHMMLLTLDEADTILNELLIGVDPVTTYAGNIKDVFDGMSNINKLTSYYNDVDKLIFNFKGLGIKAIPYNSGGVKYIKVTGYPGVRRILTGTRYGINNPQVLELGIGTAGVKTGIMAGARFCIYFSLAYRAFELIFKDRYSARDFIGDISMDAAKILVTIYITQLAVAIASGIALATGLTLPLSLGIFLVVVVGFGISYGLAVLDENHQLSDKLKYFIKQGVHERYAVENWNMKNVSPFISTYHFGF</sequence>
<dbReference type="OrthoDB" id="9204728at2"/>
<gene>
    <name evidence="2" type="ORF">BV494_19380</name>
</gene>
<dbReference type="EMBL" id="CP019062">
    <property type="protein sequence ID" value="AVF37498.1"/>
    <property type="molecule type" value="Genomic_DNA"/>
</dbReference>
<proteinExistence type="predicted"/>
<keyword evidence="1" id="KW-1133">Transmembrane helix</keyword>
<keyword evidence="1" id="KW-0472">Membrane</keyword>
<dbReference type="Proteomes" id="UP000239197">
    <property type="component" value="Chromosome"/>
</dbReference>
<evidence type="ECO:0000256" key="1">
    <source>
        <dbReference type="SAM" id="Phobius"/>
    </source>
</evidence>
<keyword evidence="3" id="KW-1185">Reference proteome</keyword>
<keyword evidence="1" id="KW-0812">Transmembrane</keyword>
<feature type="transmembrane region" description="Helical" evidence="1">
    <location>
        <begin position="201"/>
        <end position="222"/>
    </location>
</feature>
<reference evidence="3" key="1">
    <citation type="submission" date="2017-01" db="EMBL/GenBank/DDBJ databases">
        <title>Genome sequence of Rouxiella sp. ERMR1:05.</title>
        <authorList>
            <person name="Kumar R."/>
            <person name="Singh D."/>
            <person name="Kumar S."/>
        </authorList>
    </citation>
    <scope>NUCLEOTIDE SEQUENCE [LARGE SCALE GENOMIC DNA]</scope>
    <source>
        <strain evidence="3">ERMR1:05</strain>
    </source>
</reference>
<feature type="transmembrane region" description="Helical" evidence="1">
    <location>
        <begin position="228"/>
        <end position="249"/>
    </location>
</feature>
<accession>A0A2L1UXD4</accession>
<evidence type="ECO:0000313" key="3">
    <source>
        <dbReference type="Proteomes" id="UP000239197"/>
    </source>
</evidence>